<organism evidence="1 2">
    <name type="scientific">Elysia crispata</name>
    <name type="common">lettuce slug</name>
    <dbReference type="NCBI Taxonomy" id="231223"/>
    <lineage>
        <taxon>Eukaryota</taxon>
        <taxon>Metazoa</taxon>
        <taxon>Spiralia</taxon>
        <taxon>Lophotrochozoa</taxon>
        <taxon>Mollusca</taxon>
        <taxon>Gastropoda</taxon>
        <taxon>Heterobranchia</taxon>
        <taxon>Euthyneura</taxon>
        <taxon>Panpulmonata</taxon>
        <taxon>Sacoglossa</taxon>
        <taxon>Placobranchoidea</taxon>
        <taxon>Plakobranchidae</taxon>
        <taxon>Elysia</taxon>
    </lineage>
</organism>
<comment type="caution">
    <text evidence="1">The sequence shown here is derived from an EMBL/GenBank/DDBJ whole genome shotgun (WGS) entry which is preliminary data.</text>
</comment>
<keyword evidence="2" id="KW-1185">Reference proteome</keyword>
<proteinExistence type="predicted"/>
<gene>
    <name evidence="1" type="ORF">RRG08_055123</name>
</gene>
<sequence length="90" mass="10387">MIEAHSHIEKINCKMQEEIAASWGRVDLSRERAISSDQVRHFVEGKEKRRDRCLADVNGLSRQVLVAMSKEIMPPAEERNKRLENMIGAR</sequence>
<dbReference type="Proteomes" id="UP001283361">
    <property type="component" value="Unassembled WGS sequence"/>
</dbReference>
<dbReference type="AlphaFoldDB" id="A0AAE1AN99"/>
<protein>
    <submittedName>
        <fullName evidence="1">Uncharacterized protein</fullName>
    </submittedName>
</protein>
<name>A0AAE1AN99_9GAST</name>
<evidence type="ECO:0000313" key="2">
    <source>
        <dbReference type="Proteomes" id="UP001283361"/>
    </source>
</evidence>
<dbReference type="EMBL" id="JAWDGP010001627">
    <property type="protein sequence ID" value="KAK3789837.1"/>
    <property type="molecule type" value="Genomic_DNA"/>
</dbReference>
<reference evidence="1" key="1">
    <citation type="journal article" date="2023" name="G3 (Bethesda)">
        <title>A reference genome for the long-term kleptoplast-retaining sea slug Elysia crispata morphotype clarki.</title>
        <authorList>
            <person name="Eastman K.E."/>
            <person name="Pendleton A.L."/>
            <person name="Shaikh M.A."/>
            <person name="Suttiyut T."/>
            <person name="Ogas R."/>
            <person name="Tomko P."/>
            <person name="Gavelis G."/>
            <person name="Widhalm J.R."/>
            <person name="Wisecaver J.H."/>
        </authorList>
    </citation>
    <scope>NUCLEOTIDE SEQUENCE</scope>
    <source>
        <strain evidence="1">ECLA1</strain>
    </source>
</reference>
<accession>A0AAE1AN99</accession>
<evidence type="ECO:0000313" key="1">
    <source>
        <dbReference type="EMBL" id="KAK3789837.1"/>
    </source>
</evidence>